<reference evidence="2 3" key="1">
    <citation type="submission" date="2020-07" db="EMBL/GenBank/DDBJ databases">
        <title>Luteimonas sp. SJ-92.</title>
        <authorList>
            <person name="Huang X.-X."/>
            <person name="Xu L."/>
            <person name="Sun J.-Q."/>
        </authorList>
    </citation>
    <scope>NUCLEOTIDE SEQUENCE [LARGE SCALE GENOMIC DNA]</scope>
    <source>
        <strain evidence="2 3">SJ-92</strain>
    </source>
</reference>
<name>A0A853JC00_9GAMM</name>
<keyword evidence="1" id="KW-0802">TPR repeat</keyword>
<dbReference type="PANTHER" id="PTHR12558">
    <property type="entry name" value="CELL DIVISION CYCLE 16,23,27"/>
    <property type="match status" value="1"/>
</dbReference>
<gene>
    <name evidence="2" type="ORF">H0E84_07095</name>
</gene>
<proteinExistence type="predicted"/>
<comment type="caution">
    <text evidence="2">The sequence shown here is derived from an EMBL/GenBank/DDBJ whole genome shotgun (WGS) entry which is preliminary data.</text>
</comment>
<dbReference type="InterPro" id="IPR027417">
    <property type="entry name" value="P-loop_NTPase"/>
</dbReference>
<evidence type="ECO:0000313" key="3">
    <source>
        <dbReference type="Proteomes" id="UP000578091"/>
    </source>
</evidence>
<dbReference type="InterPro" id="IPR019734">
    <property type="entry name" value="TPR_rpt"/>
</dbReference>
<accession>A0A853JC00</accession>
<feature type="repeat" description="TPR" evidence="1">
    <location>
        <begin position="66"/>
        <end position="99"/>
    </location>
</feature>
<protein>
    <submittedName>
        <fullName evidence="2">Tetratricopeptide repeat protein</fullName>
    </submittedName>
</protein>
<evidence type="ECO:0000313" key="2">
    <source>
        <dbReference type="EMBL" id="NZA26148.1"/>
    </source>
</evidence>
<dbReference type="EMBL" id="JACCKA010000049">
    <property type="protein sequence ID" value="NZA26148.1"/>
    <property type="molecule type" value="Genomic_DNA"/>
</dbReference>
<evidence type="ECO:0000256" key="1">
    <source>
        <dbReference type="PROSITE-ProRule" id="PRU00339"/>
    </source>
</evidence>
<dbReference type="Gene3D" id="3.40.50.300">
    <property type="entry name" value="P-loop containing nucleotide triphosphate hydrolases"/>
    <property type="match status" value="1"/>
</dbReference>
<dbReference type="PANTHER" id="PTHR12558:SF33">
    <property type="entry name" value="BLL7664 PROTEIN"/>
    <property type="match status" value="1"/>
</dbReference>
<dbReference type="SMART" id="SM00028">
    <property type="entry name" value="TPR"/>
    <property type="match status" value="5"/>
</dbReference>
<dbReference type="Pfam" id="PF13432">
    <property type="entry name" value="TPR_16"/>
    <property type="match status" value="2"/>
</dbReference>
<feature type="repeat" description="TPR" evidence="1">
    <location>
        <begin position="32"/>
        <end position="65"/>
    </location>
</feature>
<keyword evidence="3" id="KW-1185">Reference proteome</keyword>
<sequence length="688" mass="74002">MHEQILEALGRGDLASALAAADAAIEADDNDARAHHLRAMAQRASGDTEAALASIDRAIALAPTDPTLHFQRASFLIDARQFDRARQDLARTVELDPNSLGAYLVQAELAIVGGDVDEAERHARAAERIAPDHPALAAVTGMVALRRGDPDRALSVLMAAQARGGEAPQLLNALGFAYMAKGHLAFAEQTFRRMRAAGMAGAPQQRLIAEIVHRQGRHQEALAELQPLLGEDAAPANMAFAGKLELAMQQPDRALPWLRRALAADPADPHTLNLIMAAWQQRGDLDEARNALDAALATSPQLPQLWQARAAVERGTLERERAVVARWLAAAPDTVAPLEAQLALLGPDDAGAAEDAARRILELQPGHLGAEARLLDLLARRDPPAAVRHAEQLQRLPGDERVKRLVRGWLAVANDAAGHQDEAVRLWTALHAELGERTIPPLEWSEPEAPRQPAAAVPDGAPEVVLLAGLPGAGVERLGQLLDVIVPAFRADRYGAQPPDDPLQKLPTIPALARGEADPGDIARDWRAQLPARGIADGAIIDWLLWWDNALLDVFAPNVPQARVLLALRDPRDMLLNWLAFGEPLPVRMGSPQQAAEWLARGLEHVAVLHERGTHAHRLLRTDEAINDPPAMAGPLGEALGLKLPVPPAGFFAARRFPAGHWRAYADVLAAPFAALTPVAVRLGYQAT</sequence>
<dbReference type="InterPro" id="IPR011990">
    <property type="entry name" value="TPR-like_helical_dom_sf"/>
</dbReference>
<dbReference type="SUPFAM" id="SSF48452">
    <property type="entry name" value="TPR-like"/>
    <property type="match status" value="2"/>
</dbReference>
<dbReference type="RefSeq" id="WP_180677943.1">
    <property type="nucleotide sequence ID" value="NZ_JACCKA010000049.1"/>
</dbReference>
<dbReference type="Proteomes" id="UP000578091">
    <property type="component" value="Unassembled WGS sequence"/>
</dbReference>
<organism evidence="2 3">
    <name type="scientific">Luteimonas salinisoli</name>
    <dbReference type="NCBI Taxonomy" id="2752307"/>
    <lineage>
        <taxon>Bacteria</taxon>
        <taxon>Pseudomonadati</taxon>
        <taxon>Pseudomonadota</taxon>
        <taxon>Gammaproteobacteria</taxon>
        <taxon>Lysobacterales</taxon>
        <taxon>Lysobacteraceae</taxon>
        <taxon>Luteimonas</taxon>
    </lineage>
</organism>
<dbReference type="SUPFAM" id="SSF52540">
    <property type="entry name" value="P-loop containing nucleoside triphosphate hydrolases"/>
    <property type="match status" value="1"/>
</dbReference>
<dbReference type="Gene3D" id="1.25.40.10">
    <property type="entry name" value="Tetratricopeptide repeat domain"/>
    <property type="match status" value="2"/>
</dbReference>
<dbReference type="AlphaFoldDB" id="A0A853JC00"/>
<dbReference type="Pfam" id="PF14559">
    <property type="entry name" value="TPR_19"/>
    <property type="match status" value="2"/>
</dbReference>
<dbReference type="PROSITE" id="PS50005">
    <property type="entry name" value="TPR"/>
    <property type="match status" value="2"/>
</dbReference>